<protein>
    <submittedName>
        <fullName evidence="1">Uncharacterized protein</fullName>
    </submittedName>
</protein>
<name>A0A517U606_9BACT</name>
<accession>A0A517U606</accession>
<keyword evidence="2" id="KW-1185">Reference proteome</keyword>
<dbReference type="Proteomes" id="UP000317909">
    <property type="component" value="Chromosome"/>
</dbReference>
<evidence type="ECO:0000313" key="2">
    <source>
        <dbReference type="Proteomes" id="UP000317909"/>
    </source>
</evidence>
<dbReference type="AlphaFoldDB" id="A0A517U606"/>
<dbReference type="OrthoDB" id="92990at203682"/>
<proteinExistence type="predicted"/>
<dbReference type="KEGG" id="llh:I41_53070"/>
<dbReference type="EMBL" id="CP036339">
    <property type="protein sequence ID" value="QDT76062.1"/>
    <property type="molecule type" value="Genomic_DNA"/>
</dbReference>
<dbReference type="RefSeq" id="WP_145435813.1">
    <property type="nucleotide sequence ID" value="NZ_CP036339.1"/>
</dbReference>
<reference evidence="1 2" key="1">
    <citation type="submission" date="2019-02" db="EMBL/GenBank/DDBJ databases">
        <title>Deep-cultivation of Planctomycetes and their phenomic and genomic characterization uncovers novel biology.</title>
        <authorList>
            <person name="Wiegand S."/>
            <person name="Jogler M."/>
            <person name="Boedeker C."/>
            <person name="Pinto D."/>
            <person name="Vollmers J."/>
            <person name="Rivas-Marin E."/>
            <person name="Kohn T."/>
            <person name="Peeters S.H."/>
            <person name="Heuer A."/>
            <person name="Rast P."/>
            <person name="Oberbeckmann S."/>
            <person name="Bunk B."/>
            <person name="Jeske O."/>
            <person name="Meyerdierks A."/>
            <person name="Storesund J.E."/>
            <person name="Kallscheuer N."/>
            <person name="Luecker S."/>
            <person name="Lage O.M."/>
            <person name="Pohl T."/>
            <person name="Merkel B.J."/>
            <person name="Hornburger P."/>
            <person name="Mueller R.-W."/>
            <person name="Bruemmer F."/>
            <person name="Labrenz M."/>
            <person name="Spormann A.M."/>
            <person name="Op den Camp H."/>
            <person name="Overmann J."/>
            <person name="Amann R."/>
            <person name="Jetten M.S.M."/>
            <person name="Mascher T."/>
            <person name="Medema M.H."/>
            <person name="Devos D.P."/>
            <person name="Kaster A.-K."/>
            <person name="Ovreas L."/>
            <person name="Rohde M."/>
            <person name="Galperin M.Y."/>
            <person name="Jogler C."/>
        </authorList>
    </citation>
    <scope>NUCLEOTIDE SEQUENCE [LARGE SCALE GENOMIC DNA]</scope>
    <source>
        <strain evidence="1 2">I41</strain>
    </source>
</reference>
<sequence>MSPQLDAIWQQIQRLDEAERLALELRLHELTEAQSSDKPDANGKQPIAGWRAVYGAADPSEVAELQQIIDQEFSAIDSEGWD</sequence>
<organism evidence="1 2">
    <name type="scientific">Lacipirellula limnantheis</name>
    <dbReference type="NCBI Taxonomy" id="2528024"/>
    <lineage>
        <taxon>Bacteria</taxon>
        <taxon>Pseudomonadati</taxon>
        <taxon>Planctomycetota</taxon>
        <taxon>Planctomycetia</taxon>
        <taxon>Pirellulales</taxon>
        <taxon>Lacipirellulaceae</taxon>
        <taxon>Lacipirellula</taxon>
    </lineage>
</organism>
<evidence type="ECO:0000313" key="1">
    <source>
        <dbReference type="EMBL" id="QDT76062.1"/>
    </source>
</evidence>
<gene>
    <name evidence="1" type="ORF">I41_53070</name>
</gene>